<keyword evidence="2 5" id="KW-0067">ATP-binding</keyword>
<dbReference type="InterPro" id="IPR027417">
    <property type="entry name" value="P-loop_NTPase"/>
</dbReference>
<comment type="caution">
    <text evidence="8">The sequence shown here is derived from an EMBL/GenBank/DDBJ whole genome shotgun (WGS) entry which is preliminary data.</text>
</comment>
<dbReference type="SUPFAM" id="SSF52540">
    <property type="entry name" value="P-loop containing nucleoside triphosphate hydrolases"/>
    <property type="match status" value="1"/>
</dbReference>
<dbReference type="InterPro" id="IPR036961">
    <property type="entry name" value="Kinesin_motor_dom_sf"/>
</dbReference>
<keyword evidence="9" id="KW-1185">Reference proteome</keyword>
<proteinExistence type="inferred from homology"/>
<gene>
    <name evidence="8" type="ORF">Tco_0772464</name>
</gene>
<dbReference type="Proteomes" id="UP001151760">
    <property type="component" value="Unassembled WGS sequence"/>
</dbReference>
<feature type="coiled-coil region" evidence="6">
    <location>
        <begin position="1070"/>
        <end position="1164"/>
    </location>
</feature>
<evidence type="ECO:0000256" key="2">
    <source>
        <dbReference type="ARBA" id="ARBA00022840"/>
    </source>
</evidence>
<evidence type="ECO:0000256" key="4">
    <source>
        <dbReference type="ARBA" id="ARBA00023175"/>
    </source>
</evidence>
<feature type="binding site" evidence="5">
    <location>
        <begin position="97"/>
        <end position="104"/>
    </location>
    <ligand>
        <name>ATP</name>
        <dbReference type="ChEBI" id="CHEBI:30616"/>
    </ligand>
</feature>
<name>A0ABQ4ZM04_9ASTR</name>
<feature type="domain" description="Kinesin motor" evidence="7">
    <location>
        <begin position="3"/>
        <end position="345"/>
    </location>
</feature>
<evidence type="ECO:0000259" key="7">
    <source>
        <dbReference type="PROSITE" id="PS50067"/>
    </source>
</evidence>
<evidence type="ECO:0000313" key="9">
    <source>
        <dbReference type="Proteomes" id="UP001151760"/>
    </source>
</evidence>
<dbReference type="PROSITE" id="PS50067">
    <property type="entry name" value="KINESIN_MOTOR_2"/>
    <property type="match status" value="1"/>
</dbReference>
<feature type="coiled-coil region" evidence="6">
    <location>
        <begin position="550"/>
        <end position="587"/>
    </location>
</feature>
<evidence type="ECO:0000256" key="1">
    <source>
        <dbReference type="ARBA" id="ARBA00022741"/>
    </source>
</evidence>
<keyword evidence="3 6" id="KW-0175">Coiled coil</keyword>
<feature type="coiled-coil region" evidence="6">
    <location>
        <begin position="1190"/>
        <end position="1374"/>
    </location>
</feature>
<evidence type="ECO:0000256" key="6">
    <source>
        <dbReference type="SAM" id="Coils"/>
    </source>
</evidence>
<feature type="coiled-coil region" evidence="6">
    <location>
        <begin position="874"/>
        <end position="1015"/>
    </location>
</feature>
<feature type="coiled-coil region" evidence="6">
    <location>
        <begin position="351"/>
        <end position="426"/>
    </location>
</feature>
<dbReference type="PANTHER" id="PTHR47968:SF75">
    <property type="entry name" value="CENTROMERE-ASSOCIATED PROTEIN E"/>
    <property type="match status" value="1"/>
</dbReference>
<reference evidence="8" key="2">
    <citation type="submission" date="2022-01" db="EMBL/GenBank/DDBJ databases">
        <authorList>
            <person name="Yamashiro T."/>
            <person name="Shiraishi A."/>
            <person name="Satake H."/>
            <person name="Nakayama K."/>
        </authorList>
    </citation>
    <scope>NUCLEOTIDE SEQUENCE</scope>
</reference>
<sequence>MERINVAVRARPLSPEDAKTSPWRITNNSIVFGTPPNKFDFGILLSNFILGTTISDLVLLDRIFREDCKTLDVYESRTKDIVSAAVGGFNGTVFAYGQTNSGKTHTMRGSSTEPGVIPLAVHDLFSMIEQEMNREFLLRMSYMEIYNEEINDLLAPDHRKLQIHESIERGIFVAGLKEEIVTSPKQVLQFMEFGEAHRHIGETNMNLHSSRSHTIFRMIIESRDKAEDEYAESSCDAVRVSVLNLVDLAGSERAAKTGAEGVRLKEGSHINKSLMTLGTVIKKLSEGAESQGGHVPYRDSKLTRILQPALGGNANTAIICNITLAQIHADETKSSLQFASRALRVTNCVHVNEILTDAALLKRQKKEIEELRAKLQGSHSDHLGEEILNLRNTLLQSELERERIALELEEEKKAQAKREKMLLEQEKKIQNLSSMVLISNRDENRDHRKKKTIVDTRSLSTDFHNSLTLQESLKKEYNLKLEITTPSMALQSCSALRPVRADRERGPLLPFEELVNDNTSNACKQQMICNNVASCDTALPTPPFIHVTSRKKSQARKRSLQTESAELREMRAEYENLLLQFESQRTTSEIQIDYLTRRLADATYTSDIDEKAIQLPTVRSLNEVETNLVIEQLQEKILMLELERSSNLQNLESAIESETEKNMRESFNCNKRLYTKLVAAQEEASLTREQLTSMISKLELERSSNLQNLESVVESETEKNMHESFDCNKRLYTKLLAAQEEASLARQQLTTMISMLELERSSTLQNMESAVESETEKNMHESLNCNKRLYTQLLAAQEEASLTRRQLTSMDETAEVLAKVSADFQEMTFDIQHSKTIVDSLMDEHLQSFNALIGIIADVRSFSSIDFIQIKTLLGDYEKVCSCLKAKVAELEREKLRMCDQSEDLHKRIEEACLNSESSSQALRELSERYETEKTELFSEITSLQSELSRLSSSALSKEKESMRKDLEKTKSKLKETESKLRNIIQEKTKLESEKASFEREIKRLHNQRSVLERDINKRESIAGRRRDSVMMGRSSNAFDSRKGKGSVATIDQEGYRKLEVLAFEMETTIASQEEQLAIVNDEKQQADLRSESLASEVEELNEKLNFSDSELQRLEELIISLRSELEEAAQHNENADTCINKLMEEKEEMAMQLTDALLAIEEERAIWSTTQKTSVEAIESKSKLYATEIALLTEAMSKVRNELEACREECHAISEKLAFAEEKVEVEKACSVEKSLEIERLKNDINLLDDQKRVTEDALKSKLESVSLNHRNACEEVDKLRMDLDALSKERDEFAVKVKESGQTSVSMDDIQKLRDQLLDIKNERDEVIARAGELQNQKAEQQLLMQRYTDKLLNAEADVEELTMKLSTLEVKMHNDGVKNSIQTAKLRMRLNGAQTKLDSIRIRCKEEVMEKEFMHKQFEDATKKLKIELGSRGSEILNLKKQLALKGNQWKPEENLYLSDSAFYRSQLHTHKKNVVKNTLEKKNITIIYDGVLKK</sequence>
<keyword evidence="1 5" id="KW-0547">Nucleotide-binding</keyword>
<dbReference type="EMBL" id="BQNB010011381">
    <property type="protein sequence ID" value="GJS89828.1"/>
    <property type="molecule type" value="Genomic_DNA"/>
</dbReference>
<evidence type="ECO:0000313" key="8">
    <source>
        <dbReference type="EMBL" id="GJS89828.1"/>
    </source>
</evidence>
<dbReference type="Pfam" id="PF00225">
    <property type="entry name" value="Kinesin"/>
    <property type="match status" value="1"/>
</dbReference>
<evidence type="ECO:0000256" key="5">
    <source>
        <dbReference type="PROSITE-ProRule" id="PRU00283"/>
    </source>
</evidence>
<dbReference type="InterPro" id="IPR001752">
    <property type="entry name" value="Kinesin_motor_dom"/>
</dbReference>
<comment type="similarity">
    <text evidence="5">Belongs to the TRAFAC class myosin-kinesin ATPase superfamily. Kinesin family.</text>
</comment>
<evidence type="ECO:0000256" key="3">
    <source>
        <dbReference type="ARBA" id="ARBA00023054"/>
    </source>
</evidence>
<accession>A0ABQ4ZM04</accession>
<keyword evidence="4 5" id="KW-0505">Motor protein</keyword>
<dbReference type="CDD" id="cd01374">
    <property type="entry name" value="KISc_CENP_E"/>
    <property type="match status" value="1"/>
</dbReference>
<dbReference type="PROSITE" id="PS00411">
    <property type="entry name" value="KINESIN_MOTOR_1"/>
    <property type="match status" value="1"/>
</dbReference>
<dbReference type="PRINTS" id="PR00380">
    <property type="entry name" value="KINESINHEAVY"/>
</dbReference>
<organism evidence="8 9">
    <name type="scientific">Tanacetum coccineum</name>
    <dbReference type="NCBI Taxonomy" id="301880"/>
    <lineage>
        <taxon>Eukaryota</taxon>
        <taxon>Viridiplantae</taxon>
        <taxon>Streptophyta</taxon>
        <taxon>Embryophyta</taxon>
        <taxon>Tracheophyta</taxon>
        <taxon>Spermatophyta</taxon>
        <taxon>Magnoliopsida</taxon>
        <taxon>eudicotyledons</taxon>
        <taxon>Gunneridae</taxon>
        <taxon>Pentapetalae</taxon>
        <taxon>asterids</taxon>
        <taxon>campanulids</taxon>
        <taxon>Asterales</taxon>
        <taxon>Asteraceae</taxon>
        <taxon>Asteroideae</taxon>
        <taxon>Anthemideae</taxon>
        <taxon>Anthemidinae</taxon>
        <taxon>Tanacetum</taxon>
    </lineage>
</organism>
<dbReference type="PANTHER" id="PTHR47968">
    <property type="entry name" value="CENTROMERE PROTEIN E"/>
    <property type="match status" value="1"/>
</dbReference>
<protein>
    <submittedName>
        <fullName evidence="8">Kinesin-like protein KIN-7O</fullName>
    </submittedName>
</protein>
<reference evidence="8" key="1">
    <citation type="journal article" date="2022" name="Int. J. Mol. Sci.">
        <title>Draft Genome of Tanacetum Coccineum: Genomic Comparison of Closely Related Tanacetum-Family Plants.</title>
        <authorList>
            <person name="Yamashiro T."/>
            <person name="Shiraishi A."/>
            <person name="Nakayama K."/>
            <person name="Satake H."/>
        </authorList>
    </citation>
    <scope>NUCLEOTIDE SEQUENCE</scope>
</reference>
<dbReference type="SMART" id="SM00129">
    <property type="entry name" value="KISc"/>
    <property type="match status" value="1"/>
</dbReference>
<dbReference type="InterPro" id="IPR019821">
    <property type="entry name" value="Kinesin_motor_CS"/>
</dbReference>
<dbReference type="InterPro" id="IPR027640">
    <property type="entry name" value="Kinesin-like_fam"/>
</dbReference>
<dbReference type="Gene3D" id="3.40.850.10">
    <property type="entry name" value="Kinesin motor domain"/>
    <property type="match status" value="1"/>
</dbReference>